<comment type="caution">
    <text evidence="1">The sequence shown here is derived from an EMBL/GenBank/DDBJ whole genome shotgun (WGS) entry which is preliminary data.</text>
</comment>
<gene>
    <name evidence="1" type="ORF">CU103_10820</name>
</gene>
<reference evidence="2" key="1">
    <citation type="submission" date="2017-11" db="EMBL/GenBank/DDBJ databases">
        <authorList>
            <person name="Kuznetsova I."/>
            <person name="Sazanova A."/>
            <person name="Chirak E."/>
            <person name="Safronova V."/>
            <person name="Willems A."/>
        </authorList>
    </citation>
    <scope>NUCLEOTIDE SEQUENCE [LARGE SCALE GENOMIC DNA]</scope>
    <source>
        <strain evidence="2">CCBAU 03422</strain>
    </source>
</reference>
<dbReference type="AlphaFoldDB" id="A0A2P7BG56"/>
<dbReference type="RefSeq" id="WP_106663884.1">
    <property type="nucleotide sequence ID" value="NZ_PGGM01000003.1"/>
</dbReference>
<dbReference type="Proteomes" id="UP000241764">
    <property type="component" value="Unassembled WGS sequence"/>
</dbReference>
<dbReference type="EMBL" id="PGGM01000003">
    <property type="protein sequence ID" value="PSH65471.1"/>
    <property type="molecule type" value="Genomic_DNA"/>
</dbReference>
<name>A0A2P7BG56_9HYPH</name>
<keyword evidence="2" id="KW-1185">Reference proteome</keyword>
<dbReference type="OrthoDB" id="8116792at2"/>
<proteinExistence type="predicted"/>
<evidence type="ECO:0000313" key="2">
    <source>
        <dbReference type="Proteomes" id="UP000241764"/>
    </source>
</evidence>
<protein>
    <submittedName>
        <fullName evidence="1">Uncharacterized protein</fullName>
    </submittedName>
</protein>
<organism evidence="1 2">
    <name type="scientific">Phyllobacterium sophorae</name>
    <dbReference type="NCBI Taxonomy" id="1520277"/>
    <lineage>
        <taxon>Bacteria</taxon>
        <taxon>Pseudomonadati</taxon>
        <taxon>Pseudomonadota</taxon>
        <taxon>Alphaproteobacteria</taxon>
        <taxon>Hyphomicrobiales</taxon>
        <taxon>Phyllobacteriaceae</taxon>
        <taxon>Phyllobacterium</taxon>
    </lineage>
</organism>
<accession>A0A2P7BG56</accession>
<evidence type="ECO:0000313" key="1">
    <source>
        <dbReference type="EMBL" id="PSH65471.1"/>
    </source>
</evidence>
<sequence length="60" mass="6359">MPKVRTKQRSGADLQLAPTVIAMRLPMMALECLASKTKGPETTRAVSEKVAAIMDGTVSA</sequence>